<dbReference type="Gene3D" id="2.130.10.10">
    <property type="entry name" value="YVTN repeat-like/Quinoprotein amine dehydrogenase"/>
    <property type="match status" value="2"/>
</dbReference>
<gene>
    <name evidence="4" type="ORF">SteCoe_6600</name>
</gene>
<dbReference type="GO" id="GO:0030686">
    <property type="term" value="C:90S preribosome"/>
    <property type="evidence" value="ECO:0007669"/>
    <property type="project" value="TreeGrafter"/>
</dbReference>
<comment type="caution">
    <text evidence="4">The sequence shown here is derived from an EMBL/GenBank/DDBJ whole genome shotgun (WGS) entry which is preliminary data.</text>
</comment>
<dbReference type="GO" id="GO:0000480">
    <property type="term" value="P:endonucleolytic cleavage in 5'-ETS of tricistronic rRNA transcript (SSU-rRNA, 5.8S rRNA, LSU-rRNA)"/>
    <property type="evidence" value="ECO:0007669"/>
    <property type="project" value="TreeGrafter"/>
</dbReference>
<keyword evidence="5" id="KW-1185">Reference proteome</keyword>
<feature type="repeat" description="WD" evidence="3">
    <location>
        <begin position="257"/>
        <end position="288"/>
    </location>
</feature>
<dbReference type="SMART" id="SM00320">
    <property type="entry name" value="WD40"/>
    <property type="match status" value="7"/>
</dbReference>
<accession>A0A1R2CPL0</accession>
<dbReference type="PANTHER" id="PTHR19854:SF15">
    <property type="entry name" value="TRANSDUCIN BETA-LIKE PROTEIN 3"/>
    <property type="match status" value="1"/>
</dbReference>
<dbReference type="AlphaFoldDB" id="A0A1R2CPL0"/>
<evidence type="ECO:0000313" key="4">
    <source>
        <dbReference type="EMBL" id="OMJ90934.1"/>
    </source>
</evidence>
<dbReference type="Pfam" id="PF00400">
    <property type="entry name" value="WD40"/>
    <property type="match status" value="3"/>
</dbReference>
<dbReference type="PROSITE" id="PS50294">
    <property type="entry name" value="WD_REPEATS_REGION"/>
    <property type="match status" value="2"/>
</dbReference>
<dbReference type="PANTHER" id="PTHR19854">
    <property type="entry name" value="TRANSDUCIN BETA-LIKE 3"/>
    <property type="match status" value="1"/>
</dbReference>
<feature type="repeat" description="WD" evidence="3">
    <location>
        <begin position="56"/>
        <end position="95"/>
    </location>
</feature>
<dbReference type="PROSITE" id="PS00678">
    <property type="entry name" value="WD_REPEATS_1"/>
    <property type="match status" value="2"/>
</dbReference>
<dbReference type="InterPro" id="IPR019775">
    <property type="entry name" value="WD40_repeat_CS"/>
</dbReference>
<evidence type="ECO:0000256" key="1">
    <source>
        <dbReference type="ARBA" id="ARBA00022574"/>
    </source>
</evidence>
<protein>
    <submittedName>
        <fullName evidence="4">Uncharacterized protein</fullName>
    </submittedName>
</protein>
<dbReference type="GO" id="GO:0000472">
    <property type="term" value="P:endonucleolytic cleavage to generate mature 5'-end of SSU-rRNA from (SSU-rRNA, 5.8S rRNA, LSU-rRNA)"/>
    <property type="evidence" value="ECO:0007669"/>
    <property type="project" value="TreeGrafter"/>
</dbReference>
<organism evidence="4 5">
    <name type="scientific">Stentor coeruleus</name>
    <dbReference type="NCBI Taxonomy" id="5963"/>
    <lineage>
        <taxon>Eukaryota</taxon>
        <taxon>Sar</taxon>
        <taxon>Alveolata</taxon>
        <taxon>Ciliophora</taxon>
        <taxon>Postciliodesmatophora</taxon>
        <taxon>Heterotrichea</taxon>
        <taxon>Heterotrichida</taxon>
        <taxon>Stentoridae</taxon>
        <taxon>Stentor</taxon>
    </lineage>
</organism>
<dbReference type="PRINTS" id="PR00320">
    <property type="entry name" value="GPROTEINBRPT"/>
</dbReference>
<proteinExistence type="predicted"/>
<dbReference type="Proteomes" id="UP000187209">
    <property type="component" value="Unassembled WGS sequence"/>
</dbReference>
<dbReference type="InterPro" id="IPR015943">
    <property type="entry name" value="WD40/YVTN_repeat-like_dom_sf"/>
</dbReference>
<dbReference type="GO" id="GO:0034511">
    <property type="term" value="F:U3 snoRNA binding"/>
    <property type="evidence" value="ECO:0007669"/>
    <property type="project" value="TreeGrafter"/>
</dbReference>
<dbReference type="OrthoDB" id="414814at2759"/>
<name>A0A1R2CPL0_9CILI</name>
<dbReference type="InterPro" id="IPR001680">
    <property type="entry name" value="WD40_rpt"/>
</dbReference>
<dbReference type="PROSITE" id="PS50082">
    <property type="entry name" value="WD_REPEATS_2"/>
    <property type="match status" value="3"/>
</dbReference>
<reference evidence="4 5" key="1">
    <citation type="submission" date="2016-11" db="EMBL/GenBank/DDBJ databases">
        <title>The macronuclear genome of Stentor coeruleus: a giant cell with tiny introns.</title>
        <authorList>
            <person name="Slabodnick M."/>
            <person name="Ruby J.G."/>
            <person name="Reiff S.B."/>
            <person name="Swart E.C."/>
            <person name="Gosai S."/>
            <person name="Prabakaran S."/>
            <person name="Witkowska E."/>
            <person name="Larue G.E."/>
            <person name="Fisher S."/>
            <person name="Freeman R.M."/>
            <person name="Gunawardena J."/>
            <person name="Chu W."/>
            <person name="Stover N.A."/>
            <person name="Gregory B.D."/>
            <person name="Nowacki M."/>
            <person name="Derisi J."/>
            <person name="Roy S.W."/>
            <person name="Marshall W.F."/>
            <person name="Sood P."/>
        </authorList>
    </citation>
    <scope>NUCLEOTIDE SEQUENCE [LARGE SCALE GENOMIC DNA]</scope>
    <source>
        <strain evidence="4">WM001</strain>
    </source>
</reference>
<dbReference type="SUPFAM" id="SSF50978">
    <property type="entry name" value="WD40 repeat-like"/>
    <property type="match status" value="2"/>
</dbReference>
<dbReference type="GO" id="GO:0005730">
    <property type="term" value="C:nucleolus"/>
    <property type="evidence" value="ECO:0007669"/>
    <property type="project" value="TreeGrafter"/>
</dbReference>
<evidence type="ECO:0000313" key="5">
    <source>
        <dbReference type="Proteomes" id="UP000187209"/>
    </source>
</evidence>
<dbReference type="InterPro" id="IPR020472">
    <property type="entry name" value="WD40_PAC1"/>
</dbReference>
<evidence type="ECO:0000256" key="2">
    <source>
        <dbReference type="ARBA" id="ARBA00022737"/>
    </source>
</evidence>
<feature type="repeat" description="WD" evidence="3">
    <location>
        <begin position="174"/>
        <end position="207"/>
    </location>
</feature>
<evidence type="ECO:0000256" key="3">
    <source>
        <dbReference type="PROSITE-ProRule" id="PRU00221"/>
    </source>
</evidence>
<sequence>MDRNSWEVFESVFSDKFLQTSSEVHSLVSNESVICIGLRNGIIQIYDLDTEEQYDLKGHNSTINALCLDGLRLISGGQDSNIIFWDLENRIQEASLPAHVGVITSLSLYNGILYSSGVDCKMNSWNINSIEKTGEVIFESFVCSMKISDGSIFVGLEDGNVEVFDMNLNKMKTFCGHLDAVWCIDCFADIMVTCSYDGTIRLWDIQSTNGRVIGEHDGVVNKVAIFDPSTAGIPLIISVGSDCLVKLWALDNLKETIEFHTAAVSSLAVFDMYFITGGFDNKVRIWSLLNLIKQKTLIRASDNIVDFVPVSNTQIATVEKGSIFVNSSLFIESNMISAVSVSDDGKILIVSEGSAIKWLDLATKKEINSINIGESSNSLISLGDELFILTENFTFKFSQQKGLENLMPGGKSLDINSRYIAKSSEKLDLYDKFLNKLGENQGKYLSIMFSKNAEVLYAATESSIVLLSLPGLLKLCEIQSFRSFKHMKGNGQGNLACYGKYLCLIPQYEIEKQIMLPD</sequence>
<keyword evidence="2" id="KW-0677">Repeat</keyword>
<dbReference type="EMBL" id="MPUH01000092">
    <property type="protein sequence ID" value="OMJ90934.1"/>
    <property type="molecule type" value="Genomic_DNA"/>
</dbReference>
<dbReference type="InterPro" id="IPR036322">
    <property type="entry name" value="WD40_repeat_dom_sf"/>
</dbReference>
<keyword evidence="1 3" id="KW-0853">WD repeat</keyword>